<dbReference type="Pfam" id="PF01359">
    <property type="entry name" value="Transposase_1"/>
    <property type="match status" value="1"/>
</dbReference>
<name>A0A8S4QRA5_9NEOP</name>
<dbReference type="Gene3D" id="3.30.420.10">
    <property type="entry name" value="Ribonuclease H-like superfamily/Ribonuclease H"/>
    <property type="match status" value="1"/>
</dbReference>
<dbReference type="InterPro" id="IPR001888">
    <property type="entry name" value="Transposase_1"/>
</dbReference>
<reference evidence="1" key="1">
    <citation type="submission" date="2022-03" db="EMBL/GenBank/DDBJ databases">
        <authorList>
            <person name="Lindestad O."/>
        </authorList>
    </citation>
    <scope>NUCLEOTIDE SEQUENCE</scope>
</reference>
<dbReference type="PANTHER" id="PTHR46060">
    <property type="entry name" value="MARINER MOS1 TRANSPOSASE-LIKE PROTEIN"/>
    <property type="match status" value="1"/>
</dbReference>
<proteinExistence type="predicted"/>
<dbReference type="OrthoDB" id="10017160at2759"/>
<dbReference type="GO" id="GO:0003676">
    <property type="term" value="F:nucleic acid binding"/>
    <property type="evidence" value="ECO:0007669"/>
    <property type="project" value="InterPro"/>
</dbReference>
<dbReference type="EMBL" id="CAKXAJ010018813">
    <property type="protein sequence ID" value="CAH2217932.1"/>
    <property type="molecule type" value="Genomic_DNA"/>
</dbReference>
<keyword evidence="2" id="KW-1185">Reference proteome</keyword>
<accession>A0A8S4QRA5</accession>
<evidence type="ECO:0000313" key="1">
    <source>
        <dbReference type="EMBL" id="CAH2217932.1"/>
    </source>
</evidence>
<comment type="caution">
    <text evidence="1">The sequence shown here is derived from an EMBL/GenBank/DDBJ whole genome shotgun (WGS) entry which is preliminary data.</text>
</comment>
<dbReference type="Proteomes" id="UP000838756">
    <property type="component" value="Unassembled WGS sequence"/>
</dbReference>
<protein>
    <submittedName>
        <fullName evidence="1">Jg1389 protein</fullName>
    </submittedName>
</protein>
<dbReference type="AlphaFoldDB" id="A0A8S4QRA5"/>
<sequence>MGSENTHAASETSLHRFWSELLPEMKHGFITLSLNPNKSPCNECMHKKGTPPSKKFKALESAGKLMETVFWDCEEILLIDYKEKGRTITGEYYATILGKLKESIKEKHQGKLTKGVLLLQDNAPVHKSRVAMAALLTHGFESLIHPPYSPDLAPSDFYLFPNLKKDLKGRKFSDENEDNNEGGNFGSFCGKRKNIFTTV</sequence>
<dbReference type="InterPro" id="IPR052709">
    <property type="entry name" value="Transposase-MT_Hybrid"/>
</dbReference>
<dbReference type="PANTHER" id="PTHR46060:SF1">
    <property type="entry name" value="MARINER MOS1 TRANSPOSASE-LIKE PROTEIN"/>
    <property type="match status" value="1"/>
</dbReference>
<evidence type="ECO:0000313" key="2">
    <source>
        <dbReference type="Proteomes" id="UP000838756"/>
    </source>
</evidence>
<gene>
    <name evidence="1" type="primary">jg1389</name>
    <name evidence="1" type="ORF">PAEG_LOCUS5808</name>
</gene>
<dbReference type="InterPro" id="IPR036397">
    <property type="entry name" value="RNaseH_sf"/>
</dbReference>
<organism evidence="1 2">
    <name type="scientific">Pararge aegeria aegeria</name>
    <dbReference type="NCBI Taxonomy" id="348720"/>
    <lineage>
        <taxon>Eukaryota</taxon>
        <taxon>Metazoa</taxon>
        <taxon>Ecdysozoa</taxon>
        <taxon>Arthropoda</taxon>
        <taxon>Hexapoda</taxon>
        <taxon>Insecta</taxon>
        <taxon>Pterygota</taxon>
        <taxon>Neoptera</taxon>
        <taxon>Endopterygota</taxon>
        <taxon>Lepidoptera</taxon>
        <taxon>Glossata</taxon>
        <taxon>Ditrysia</taxon>
        <taxon>Papilionoidea</taxon>
        <taxon>Nymphalidae</taxon>
        <taxon>Satyrinae</taxon>
        <taxon>Satyrini</taxon>
        <taxon>Parargina</taxon>
        <taxon>Pararge</taxon>
    </lineage>
</organism>